<name>A0A7E4ZZV8_PANRE</name>
<reference evidence="2" key="1">
    <citation type="journal article" date="2013" name="Genetics">
        <title>The draft genome and transcriptome of Panagrellus redivivus are shaped by the harsh demands of a free-living lifestyle.</title>
        <authorList>
            <person name="Srinivasan J."/>
            <person name="Dillman A.R."/>
            <person name="Macchietto M.G."/>
            <person name="Heikkinen L."/>
            <person name="Lakso M."/>
            <person name="Fracchia K.M."/>
            <person name="Antoshechkin I."/>
            <person name="Mortazavi A."/>
            <person name="Wong G."/>
            <person name="Sternberg P.W."/>
        </authorList>
    </citation>
    <scope>NUCLEOTIDE SEQUENCE [LARGE SCALE GENOMIC DNA]</scope>
    <source>
        <strain evidence="2">MT8872</strain>
    </source>
</reference>
<organism evidence="2 3">
    <name type="scientific">Panagrellus redivivus</name>
    <name type="common">Microworm</name>
    <dbReference type="NCBI Taxonomy" id="6233"/>
    <lineage>
        <taxon>Eukaryota</taxon>
        <taxon>Metazoa</taxon>
        <taxon>Ecdysozoa</taxon>
        <taxon>Nematoda</taxon>
        <taxon>Chromadorea</taxon>
        <taxon>Rhabditida</taxon>
        <taxon>Tylenchina</taxon>
        <taxon>Panagrolaimomorpha</taxon>
        <taxon>Panagrolaimoidea</taxon>
        <taxon>Panagrolaimidae</taxon>
        <taxon>Panagrellus</taxon>
    </lineage>
</organism>
<evidence type="ECO:0000256" key="1">
    <source>
        <dbReference type="SAM" id="MobiDB-lite"/>
    </source>
</evidence>
<keyword evidence="2" id="KW-1185">Reference proteome</keyword>
<dbReference type="Proteomes" id="UP000492821">
    <property type="component" value="Unassembled WGS sequence"/>
</dbReference>
<dbReference type="WBParaSite" id="Pan_g5338.t1">
    <property type="protein sequence ID" value="Pan_g5338.t1"/>
    <property type="gene ID" value="Pan_g5338"/>
</dbReference>
<protein>
    <submittedName>
        <fullName evidence="3">Uncharacterized protein</fullName>
    </submittedName>
</protein>
<feature type="region of interest" description="Disordered" evidence="1">
    <location>
        <begin position="1"/>
        <end position="22"/>
    </location>
</feature>
<sequence length="86" mass="9511">MDSLSAPSQRRRHTDKSTNTVVPGLRRINRPLQQHHAAAALVSLGHAVNVTDDSTNLIKASNETIYERKCKNSRGRVDSNPSIPRP</sequence>
<evidence type="ECO:0000313" key="2">
    <source>
        <dbReference type="Proteomes" id="UP000492821"/>
    </source>
</evidence>
<evidence type="ECO:0000313" key="3">
    <source>
        <dbReference type="WBParaSite" id="Pan_g5338.t1"/>
    </source>
</evidence>
<dbReference type="AlphaFoldDB" id="A0A7E4ZZV8"/>
<reference evidence="3" key="2">
    <citation type="submission" date="2020-10" db="UniProtKB">
        <authorList>
            <consortium name="WormBaseParasite"/>
        </authorList>
    </citation>
    <scope>IDENTIFICATION</scope>
</reference>
<accession>A0A7E4ZZV8</accession>
<proteinExistence type="predicted"/>